<dbReference type="AlphaFoldDB" id="A0A1R3JM33"/>
<keyword evidence="3" id="KW-1185">Reference proteome</keyword>
<dbReference type="Pfam" id="PF02190">
    <property type="entry name" value="LON_substr_bdg"/>
    <property type="match status" value="1"/>
</dbReference>
<dbReference type="CDD" id="cd06222">
    <property type="entry name" value="RNase_H_like"/>
    <property type="match status" value="1"/>
</dbReference>
<dbReference type="SUPFAM" id="SSF88697">
    <property type="entry name" value="PUA domain-like"/>
    <property type="match status" value="1"/>
</dbReference>
<reference evidence="2 3" key="1">
    <citation type="submission" date="2013-09" db="EMBL/GenBank/DDBJ databases">
        <title>Corchorus capsularis genome sequencing.</title>
        <authorList>
            <person name="Alam M."/>
            <person name="Haque M.S."/>
            <person name="Islam M.S."/>
            <person name="Emdad E.M."/>
            <person name="Islam M.M."/>
            <person name="Ahmed B."/>
            <person name="Halim A."/>
            <person name="Hossen Q.M.M."/>
            <person name="Hossain M.Z."/>
            <person name="Ahmed R."/>
            <person name="Khan M.M."/>
            <person name="Islam R."/>
            <person name="Rashid M.M."/>
            <person name="Khan S.A."/>
            <person name="Rahman M.S."/>
            <person name="Alam M."/>
        </authorList>
    </citation>
    <scope>NUCLEOTIDE SEQUENCE [LARGE SCALE GENOMIC DNA]</scope>
    <source>
        <strain evidence="3">cv. CVL-1</strain>
        <tissue evidence="2">Whole seedling</tissue>
    </source>
</reference>
<dbReference type="Proteomes" id="UP000188268">
    <property type="component" value="Unassembled WGS sequence"/>
</dbReference>
<feature type="domain" description="Lon N-terminal" evidence="1">
    <location>
        <begin position="228"/>
        <end position="357"/>
    </location>
</feature>
<evidence type="ECO:0000313" key="2">
    <source>
        <dbReference type="EMBL" id="OMO95875.1"/>
    </source>
</evidence>
<comment type="caution">
    <text evidence="2">The sequence shown here is derived from an EMBL/GenBank/DDBJ whole genome shotgun (WGS) entry which is preliminary data.</text>
</comment>
<proteinExistence type="predicted"/>
<dbReference type="EMBL" id="AWWV01007569">
    <property type="protein sequence ID" value="OMO95875.1"/>
    <property type="molecule type" value="Genomic_DNA"/>
</dbReference>
<organism evidence="2 3">
    <name type="scientific">Corchorus capsularis</name>
    <name type="common">Jute</name>
    <dbReference type="NCBI Taxonomy" id="210143"/>
    <lineage>
        <taxon>Eukaryota</taxon>
        <taxon>Viridiplantae</taxon>
        <taxon>Streptophyta</taxon>
        <taxon>Embryophyta</taxon>
        <taxon>Tracheophyta</taxon>
        <taxon>Spermatophyta</taxon>
        <taxon>Magnoliopsida</taxon>
        <taxon>eudicotyledons</taxon>
        <taxon>Gunneridae</taxon>
        <taxon>Pentapetalae</taxon>
        <taxon>rosids</taxon>
        <taxon>malvids</taxon>
        <taxon>Malvales</taxon>
        <taxon>Malvaceae</taxon>
        <taxon>Grewioideae</taxon>
        <taxon>Apeibeae</taxon>
        <taxon>Corchorus</taxon>
    </lineage>
</organism>
<sequence length="443" mass="49369">MVRDRASSSHSIDNKVWQLIWSLDCPTKVRCGKVMAENQLQGYQVVYKIQQAFMEWRSVRENLNPKIPSSPSVSNVNDTWEAPAKGWIKVNYDGAFCHKIGDCGIGLVARNESAQILEAYGKFRKGDSALVAEAMAIKEATHLTDWRIQPIVVDIQNLLKLLPHAEIRVIKRAANMAADCIGINVTPRIRNAESHTSTTTTRRFSFYYGAKNGGELMLRVARRRHLRPNAVLVPSETKTLHLYEARYLALLEESLLRKKLFVHFVLDPISIGNSGAEASFAARYGCLVFIESIERLDVGALVSIRGIGRVKILKFLQADPYLKGEVRPKQDEVLDGTTNLTSKILQVKEALQSLNKLEIKLKTPKEAPLQTSCLNSLQWAESELSLECDKGFFPSSAERVSFAAFQPVSGRALISHLHYVWIGVGGGKGKEMGGRGHPFPCLD</sequence>
<dbReference type="InterPro" id="IPR044730">
    <property type="entry name" value="RNase_H-like_dom_plant"/>
</dbReference>
<dbReference type="InterPro" id="IPR015947">
    <property type="entry name" value="PUA-like_sf"/>
</dbReference>
<evidence type="ECO:0000313" key="3">
    <source>
        <dbReference type="Proteomes" id="UP000188268"/>
    </source>
</evidence>
<dbReference type="Gramene" id="OMO95875">
    <property type="protein sequence ID" value="OMO95875"/>
    <property type="gene ID" value="CCACVL1_05205"/>
</dbReference>
<dbReference type="PANTHER" id="PTHR46732:SF5">
    <property type="entry name" value="ATP-DEPENDENT PROTEASE LA (LON) DOMAIN PROTEIN"/>
    <property type="match status" value="1"/>
</dbReference>
<accession>A0A1R3JM33</accession>
<dbReference type="OrthoDB" id="994474at2759"/>
<name>A0A1R3JM33_COCAP</name>
<dbReference type="InterPro" id="IPR003111">
    <property type="entry name" value="Lon_prtase_N"/>
</dbReference>
<evidence type="ECO:0000259" key="1">
    <source>
        <dbReference type="Pfam" id="PF02190"/>
    </source>
</evidence>
<dbReference type="STRING" id="210143.A0A1R3JM33"/>
<dbReference type="PANTHER" id="PTHR46732">
    <property type="entry name" value="ATP-DEPENDENT PROTEASE LA (LON) DOMAIN PROTEIN"/>
    <property type="match status" value="1"/>
</dbReference>
<protein>
    <recommendedName>
        <fullName evidence="1">Lon N-terminal domain-containing protein</fullName>
    </recommendedName>
</protein>
<dbReference type="InterPro" id="IPR046336">
    <property type="entry name" value="Lon_prtase_N_sf"/>
</dbReference>
<dbReference type="Gene3D" id="2.30.130.40">
    <property type="entry name" value="LON domain-like"/>
    <property type="match status" value="1"/>
</dbReference>
<gene>
    <name evidence="2" type="ORF">CCACVL1_05205</name>
</gene>